<organism evidence="3 4">
    <name type="scientific">Manganibacter manganicus</name>
    <dbReference type="NCBI Taxonomy" id="1873176"/>
    <lineage>
        <taxon>Bacteria</taxon>
        <taxon>Pseudomonadati</taxon>
        <taxon>Pseudomonadota</taxon>
        <taxon>Alphaproteobacteria</taxon>
        <taxon>Hyphomicrobiales</taxon>
        <taxon>Phyllobacteriaceae</taxon>
        <taxon>Manganibacter</taxon>
    </lineage>
</organism>
<dbReference type="Pfam" id="PF03435">
    <property type="entry name" value="Sacchrp_dh_NADP"/>
    <property type="match status" value="1"/>
</dbReference>
<dbReference type="PANTHER" id="PTHR43796">
    <property type="entry name" value="CARBOXYNORSPERMIDINE SYNTHASE"/>
    <property type="match status" value="1"/>
</dbReference>
<dbReference type="RefSeq" id="WP_080918854.1">
    <property type="nucleotide sequence ID" value="NZ_MDET01000008.1"/>
</dbReference>
<dbReference type="SUPFAM" id="SSF51735">
    <property type="entry name" value="NAD(P)-binding Rossmann-fold domains"/>
    <property type="match status" value="1"/>
</dbReference>
<dbReference type="STRING" id="1873176.BFN67_14515"/>
<gene>
    <name evidence="3" type="ORF">BFN67_14515</name>
</gene>
<dbReference type="OrthoDB" id="9769367at2"/>
<protein>
    <submittedName>
        <fullName evidence="3">Saccharopine dehydrogenase</fullName>
    </submittedName>
</protein>
<keyword evidence="4" id="KW-1185">Reference proteome</keyword>
<evidence type="ECO:0000259" key="2">
    <source>
        <dbReference type="Pfam" id="PF16653"/>
    </source>
</evidence>
<evidence type="ECO:0000259" key="1">
    <source>
        <dbReference type="Pfam" id="PF03435"/>
    </source>
</evidence>
<dbReference type="EMBL" id="MDET01000008">
    <property type="protein sequence ID" value="OQM76344.1"/>
    <property type="molecule type" value="Genomic_DNA"/>
</dbReference>
<dbReference type="InterPro" id="IPR005097">
    <property type="entry name" value="Sacchrp_dh_NADP-bd"/>
</dbReference>
<dbReference type="Pfam" id="PF16653">
    <property type="entry name" value="Sacchrp_dh_C"/>
    <property type="match status" value="1"/>
</dbReference>
<evidence type="ECO:0000313" key="3">
    <source>
        <dbReference type="EMBL" id="OQM76344.1"/>
    </source>
</evidence>
<sequence length="422" mass="46089">MKKNVLIIGAGGVAQVVAHKCAQNNDVLGDIHIASRTLAKCQAMAQSVREKNSLKVPGTVEAHQLDALDVAATKALIEKTGAQIVINVGSPFLNMAVMSACIETGAAYIDTAIHEDPAKVCETPPWYANYEWKRRAECEKAGVTAILGAGFDPGVVNAYAKLAVDDYFDRVDEIDIIDINAGSHGRYFATNFDPEINFREFTGRVWSWQDSKWTENKMFEVRKDWDLPVVGKSQSYLTGHDEVHSISQRLGIPNVRFWMGFGDHYINVFTVLKNLGLLSEHPVRTAEGLEVVPLKVVKAVLPDPASLAPDYTGKTCIGDLVKGVKDGKPREVLIYNVADHKQAYDEVGSQGISYTAGVPAVAAAMLIAGGEWDVGTMANVEDLPPRPFLAVLDRIGLPTWLREGEREERLDFSDSARPAVNG</sequence>
<feature type="domain" description="Saccharopine dehydrogenase-like C-terminal" evidence="2">
    <location>
        <begin position="150"/>
        <end position="396"/>
    </location>
</feature>
<dbReference type="PANTHER" id="PTHR43796:SF2">
    <property type="entry name" value="CARBOXYNORSPERMIDINE SYNTHASE"/>
    <property type="match status" value="1"/>
</dbReference>
<reference evidence="3 4" key="1">
    <citation type="journal article" date="2016" name="Int. J. Syst. Evol. Microbiol.">
        <title>Pseudaminobacter manganicus sp. nov., isolated from sludge of a manganese mine.</title>
        <authorList>
            <person name="Li J."/>
            <person name="Huang J."/>
            <person name="Liao S."/>
            <person name="Wang G."/>
        </authorList>
    </citation>
    <scope>NUCLEOTIDE SEQUENCE [LARGE SCALE GENOMIC DNA]</scope>
    <source>
        <strain evidence="3 4">JH-7</strain>
    </source>
</reference>
<accession>A0A1V8RTA5</accession>
<name>A0A1V8RTA5_9HYPH</name>
<evidence type="ECO:0000313" key="4">
    <source>
        <dbReference type="Proteomes" id="UP000191905"/>
    </source>
</evidence>
<dbReference type="Proteomes" id="UP000191905">
    <property type="component" value="Unassembled WGS sequence"/>
</dbReference>
<dbReference type="Gene3D" id="3.30.360.10">
    <property type="entry name" value="Dihydrodipicolinate Reductase, domain 2"/>
    <property type="match status" value="1"/>
</dbReference>
<comment type="caution">
    <text evidence="3">The sequence shown here is derived from an EMBL/GenBank/DDBJ whole genome shotgun (WGS) entry which is preliminary data.</text>
</comment>
<dbReference type="Gene3D" id="3.40.50.720">
    <property type="entry name" value="NAD(P)-binding Rossmann-like Domain"/>
    <property type="match status" value="1"/>
</dbReference>
<dbReference type="InterPro" id="IPR036291">
    <property type="entry name" value="NAD(P)-bd_dom_sf"/>
</dbReference>
<dbReference type="InterPro" id="IPR032095">
    <property type="entry name" value="Sacchrp_dh-like_C"/>
</dbReference>
<dbReference type="AlphaFoldDB" id="A0A1V8RTA5"/>
<proteinExistence type="predicted"/>
<feature type="domain" description="Saccharopine dehydrogenase NADP binding" evidence="1">
    <location>
        <begin position="5"/>
        <end position="146"/>
    </location>
</feature>